<comment type="caution">
    <text evidence="4">The sequence shown here is derived from an EMBL/GenBank/DDBJ whole genome shotgun (WGS) entry which is preliminary data.</text>
</comment>
<dbReference type="GO" id="GO:0009736">
    <property type="term" value="P:cytokinin-activated signaling pathway"/>
    <property type="evidence" value="ECO:0007669"/>
    <property type="project" value="InterPro"/>
</dbReference>
<accession>A0AAV8PXJ7</accession>
<dbReference type="SUPFAM" id="SSF52172">
    <property type="entry name" value="CheY-like"/>
    <property type="match status" value="1"/>
</dbReference>
<proteinExistence type="predicted"/>
<dbReference type="InterPro" id="IPR011006">
    <property type="entry name" value="CheY-like_superfamily"/>
</dbReference>
<reference evidence="4 5" key="1">
    <citation type="submission" date="2022-12" db="EMBL/GenBank/DDBJ databases">
        <title>Chromosome-scale assembly of the Ensete ventricosum genome.</title>
        <authorList>
            <person name="Dussert Y."/>
            <person name="Stocks J."/>
            <person name="Wendawek A."/>
            <person name="Woldeyes F."/>
            <person name="Nichols R.A."/>
            <person name="Borrell J.S."/>
        </authorList>
    </citation>
    <scope>NUCLEOTIDE SEQUENCE [LARGE SCALE GENOMIC DNA]</scope>
    <source>
        <strain evidence="5">cv. Maze</strain>
        <tissue evidence="4">Seeds</tissue>
    </source>
</reference>
<dbReference type="GO" id="GO:0000160">
    <property type="term" value="P:phosphorelay signal transduction system"/>
    <property type="evidence" value="ECO:0007669"/>
    <property type="project" value="UniProtKB-KW"/>
</dbReference>
<dbReference type="Proteomes" id="UP001222027">
    <property type="component" value="Unassembled WGS sequence"/>
</dbReference>
<dbReference type="PANTHER" id="PTHR43874:SF69">
    <property type="entry name" value="TWO-COMPONENT RESPONSE REGULATOR ORR3"/>
    <property type="match status" value="1"/>
</dbReference>
<dbReference type="Gene3D" id="3.40.50.2300">
    <property type="match status" value="1"/>
</dbReference>
<feature type="domain" description="Response regulatory" evidence="3">
    <location>
        <begin position="21"/>
        <end position="138"/>
    </location>
</feature>
<dbReference type="EMBL" id="JAQQAF010000009">
    <property type="protein sequence ID" value="KAJ8461593.1"/>
    <property type="molecule type" value="Genomic_DNA"/>
</dbReference>
<evidence type="ECO:0000256" key="1">
    <source>
        <dbReference type="ARBA" id="ARBA00023012"/>
    </source>
</evidence>
<keyword evidence="5" id="KW-1185">Reference proteome</keyword>
<evidence type="ECO:0000313" key="5">
    <source>
        <dbReference type="Proteomes" id="UP001222027"/>
    </source>
</evidence>
<gene>
    <name evidence="4" type="ORF">OPV22_034519</name>
</gene>
<sequence>MSSPRGGGGKEGGGEGERQIHVLAVDDSCVDRAVIVGLLRSSKYRVTAVDSAKKALELLGTEPNVDMIITDYSMPEMTGYELLKSVKESPTLKEIPVVMMSSENDPSKINRCLEEGAVEFLLKPVKPSDVSLLSALMRS</sequence>
<keyword evidence="2" id="KW-0597">Phosphoprotein</keyword>
<dbReference type="InterPro" id="IPR045279">
    <property type="entry name" value="ARR-like"/>
</dbReference>
<evidence type="ECO:0000259" key="3">
    <source>
        <dbReference type="PROSITE" id="PS50110"/>
    </source>
</evidence>
<name>A0AAV8PXJ7_ENSVE</name>
<dbReference type="PROSITE" id="PS50110">
    <property type="entry name" value="RESPONSE_REGULATORY"/>
    <property type="match status" value="1"/>
</dbReference>
<dbReference type="InterPro" id="IPR001789">
    <property type="entry name" value="Sig_transdc_resp-reg_receiver"/>
</dbReference>
<evidence type="ECO:0000313" key="4">
    <source>
        <dbReference type="EMBL" id="KAJ8461593.1"/>
    </source>
</evidence>
<protein>
    <recommendedName>
        <fullName evidence="3">Response regulatory domain-containing protein</fullName>
    </recommendedName>
</protein>
<dbReference type="SMART" id="SM00448">
    <property type="entry name" value="REC"/>
    <property type="match status" value="1"/>
</dbReference>
<dbReference type="AlphaFoldDB" id="A0AAV8PXJ7"/>
<dbReference type="PANTHER" id="PTHR43874">
    <property type="entry name" value="TWO-COMPONENT RESPONSE REGULATOR"/>
    <property type="match status" value="1"/>
</dbReference>
<keyword evidence="1" id="KW-0902">Two-component regulatory system</keyword>
<dbReference type="Pfam" id="PF00072">
    <property type="entry name" value="Response_reg"/>
    <property type="match status" value="1"/>
</dbReference>
<organism evidence="4 5">
    <name type="scientific">Ensete ventricosum</name>
    <name type="common">Abyssinian banana</name>
    <name type="synonym">Musa ensete</name>
    <dbReference type="NCBI Taxonomy" id="4639"/>
    <lineage>
        <taxon>Eukaryota</taxon>
        <taxon>Viridiplantae</taxon>
        <taxon>Streptophyta</taxon>
        <taxon>Embryophyta</taxon>
        <taxon>Tracheophyta</taxon>
        <taxon>Spermatophyta</taxon>
        <taxon>Magnoliopsida</taxon>
        <taxon>Liliopsida</taxon>
        <taxon>Zingiberales</taxon>
        <taxon>Musaceae</taxon>
        <taxon>Ensete</taxon>
    </lineage>
</organism>
<feature type="modified residue" description="4-aspartylphosphate" evidence="2">
    <location>
        <position position="71"/>
    </location>
</feature>
<dbReference type="CDD" id="cd17581">
    <property type="entry name" value="REC_typeA_ARR"/>
    <property type="match status" value="1"/>
</dbReference>
<evidence type="ECO:0000256" key="2">
    <source>
        <dbReference type="PROSITE-ProRule" id="PRU00169"/>
    </source>
</evidence>